<gene>
    <name evidence="3" type="ORF">FPE_LOCUS14298</name>
</gene>
<name>A0AAD1ZBY1_9LAMI</name>
<dbReference type="PANTHER" id="PTHR31414:SF19">
    <property type="entry name" value="TRANSMEMBRANE PROTEIN"/>
    <property type="match status" value="1"/>
</dbReference>
<organism evidence="3 4">
    <name type="scientific">Fraxinus pennsylvanica</name>
    <dbReference type="NCBI Taxonomy" id="56036"/>
    <lineage>
        <taxon>Eukaryota</taxon>
        <taxon>Viridiplantae</taxon>
        <taxon>Streptophyta</taxon>
        <taxon>Embryophyta</taxon>
        <taxon>Tracheophyta</taxon>
        <taxon>Spermatophyta</taxon>
        <taxon>Magnoliopsida</taxon>
        <taxon>eudicotyledons</taxon>
        <taxon>Gunneridae</taxon>
        <taxon>Pentapetalae</taxon>
        <taxon>asterids</taxon>
        <taxon>lamiids</taxon>
        <taxon>Lamiales</taxon>
        <taxon>Oleaceae</taxon>
        <taxon>Oleeae</taxon>
        <taxon>Fraxinus</taxon>
    </lineage>
</organism>
<accession>A0AAD1ZBY1</accession>
<feature type="signal peptide" evidence="2">
    <location>
        <begin position="1"/>
        <end position="29"/>
    </location>
</feature>
<keyword evidence="4" id="KW-1185">Reference proteome</keyword>
<dbReference type="AlphaFoldDB" id="A0AAD1ZBY1"/>
<feature type="transmembrane region" description="Helical" evidence="1">
    <location>
        <begin position="453"/>
        <end position="473"/>
    </location>
</feature>
<feature type="transmembrane region" description="Helical" evidence="1">
    <location>
        <begin position="215"/>
        <end position="240"/>
    </location>
</feature>
<feature type="transmembrane region" description="Helical" evidence="1">
    <location>
        <begin position="69"/>
        <end position="91"/>
    </location>
</feature>
<feature type="transmembrane region" description="Helical" evidence="1">
    <location>
        <begin position="247"/>
        <end position="274"/>
    </location>
</feature>
<evidence type="ECO:0000256" key="2">
    <source>
        <dbReference type="SAM" id="SignalP"/>
    </source>
</evidence>
<protein>
    <recommendedName>
        <fullName evidence="5">Gustatory receptor</fullName>
    </recommendedName>
</protein>
<evidence type="ECO:0000313" key="4">
    <source>
        <dbReference type="Proteomes" id="UP000834106"/>
    </source>
</evidence>
<keyword evidence="2" id="KW-0732">Signal</keyword>
<dbReference type="InterPro" id="IPR040283">
    <property type="entry name" value="DDB_G0292058-like"/>
</dbReference>
<keyword evidence="1" id="KW-0812">Transmembrane</keyword>
<feature type="chain" id="PRO_5042100727" description="Gustatory receptor" evidence="2">
    <location>
        <begin position="30"/>
        <end position="495"/>
    </location>
</feature>
<reference evidence="3" key="1">
    <citation type="submission" date="2023-05" db="EMBL/GenBank/DDBJ databases">
        <authorList>
            <person name="Huff M."/>
        </authorList>
    </citation>
    <scope>NUCLEOTIDE SEQUENCE</scope>
</reference>
<keyword evidence="1" id="KW-1133">Transmembrane helix</keyword>
<dbReference type="Proteomes" id="UP000834106">
    <property type="component" value="Chromosome 8"/>
</dbReference>
<evidence type="ECO:0008006" key="5">
    <source>
        <dbReference type="Google" id="ProtNLM"/>
    </source>
</evidence>
<dbReference type="EMBL" id="OU503043">
    <property type="protein sequence ID" value="CAI9766868.1"/>
    <property type="molecule type" value="Genomic_DNA"/>
</dbReference>
<proteinExistence type="predicted"/>
<dbReference type="PANTHER" id="PTHR31414">
    <property type="entry name" value="TRANSMEMBRANE PROTEIN DDB_G0292058"/>
    <property type="match status" value="1"/>
</dbReference>
<keyword evidence="1" id="KW-0472">Membrane</keyword>
<evidence type="ECO:0000256" key="1">
    <source>
        <dbReference type="SAM" id="Phobius"/>
    </source>
</evidence>
<dbReference type="GO" id="GO:0016020">
    <property type="term" value="C:membrane"/>
    <property type="evidence" value="ECO:0007669"/>
    <property type="project" value="TreeGrafter"/>
</dbReference>
<sequence>MPKSTRVAAYFVLLLASLTLFTENSLVLGSPLRPKIQKRPDPLRKFKRYNGDYDIRDMHYWASAAFTGIHGYAMAGIWLLFGLGCGSFMVLKHCSGHSSPTVYHGDSSYLIIFLLVVLFTLFAIAATCVIIAANQKSLQRANKLKETICDVGRDSSQAIRRVNIALIDMQVLLQPYDPGTCHQLNLTTHRLRRESITIQQFVYVTRQSSDQADKILYMANLVVVTVNLVFLVAGLVLLFLHCQPGMILIIFCFWVLTTLICFLTGVNFFFYTFIIDTCSALENFVQNPQNSSLSNILPCAQSKNYDTTLVQIGYTVHSFIKEVNSKILEVQGLVTPNEQKEDTSIQEVCNPFSGAPNYSYTPGICGNKSISVGDLPSVLSKFTCYNSSRKCLADGRFLTESSYIIVWAYSQSIQGVIHVFPDLLRLMQCSSVIEAFSDIFAHQCKPFKFSVKLLWSAALSLSIFMTILVLLWLEKAIQDRGRCFNRCSIFPMPAV</sequence>
<evidence type="ECO:0000313" key="3">
    <source>
        <dbReference type="EMBL" id="CAI9766868.1"/>
    </source>
</evidence>
<feature type="transmembrane region" description="Helical" evidence="1">
    <location>
        <begin position="111"/>
        <end position="133"/>
    </location>
</feature>